<keyword evidence="2" id="KW-1185">Reference proteome</keyword>
<evidence type="ECO:0000313" key="1">
    <source>
        <dbReference type="EMBL" id="VDL88727.1"/>
    </source>
</evidence>
<evidence type="ECO:0000313" key="3">
    <source>
        <dbReference type="WBParaSite" id="SSLN_0000241201-mRNA-1"/>
    </source>
</evidence>
<organism evidence="3">
    <name type="scientific">Schistocephalus solidus</name>
    <name type="common">Tapeworm</name>
    <dbReference type="NCBI Taxonomy" id="70667"/>
    <lineage>
        <taxon>Eukaryota</taxon>
        <taxon>Metazoa</taxon>
        <taxon>Spiralia</taxon>
        <taxon>Lophotrochozoa</taxon>
        <taxon>Platyhelminthes</taxon>
        <taxon>Cestoda</taxon>
        <taxon>Eucestoda</taxon>
        <taxon>Diphyllobothriidea</taxon>
        <taxon>Diphyllobothriidae</taxon>
        <taxon>Schistocephalus</taxon>
    </lineage>
</organism>
<dbReference type="AlphaFoldDB" id="A0A183SDP4"/>
<sequence length="132" mass="14707">MPRINTVNARALPTCPRCQRTFRARIGLVGHLYTQCNNNPTKLISTTPASDATMTTTTATTDTHFIDLRRLQSPTPSSLLHPLRRSRQLTPLAPPPPQHQRWGSGTNLSSLRLHIHLTHRPGRSLANPSHID</sequence>
<evidence type="ECO:0000313" key="2">
    <source>
        <dbReference type="Proteomes" id="UP000275846"/>
    </source>
</evidence>
<accession>A0A183SDP4</accession>
<gene>
    <name evidence="1" type="ORF">SSLN_LOCUS2342</name>
</gene>
<proteinExistence type="predicted"/>
<protein>
    <submittedName>
        <fullName evidence="3">C2H2-type domain-containing protein</fullName>
    </submittedName>
</protein>
<dbReference type="Proteomes" id="UP000275846">
    <property type="component" value="Unassembled WGS sequence"/>
</dbReference>
<name>A0A183SDP4_SCHSO</name>
<reference evidence="3" key="1">
    <citation type="submission" date="2016-06" db="UniProtKB">
        <authorList>
            <consortium name="WormBaseParasite"/>
        </authorList>
    </citation>
    <scope>IDENTIFICATION</scope>
</reference>
<reference evidence="1 2" key="2">
    <citation type="submission" date="2018-11" db="EMBL/GenBank/DDBJ databases">
        <authorList>
            <consortium name="Pathogen Informatics"/>
        </authorList>
    </citation>
    <scope>NUCLEOTIDE SEQUENCE [LARGE SCALE GENOMIC DNA]</scope>
    <source>
        <strain evidence="1 2">NST_G2</strain>
    </source>
</reference>
<dbReference type="WBParaSite" id="SSLN_0000241201-mRNA-1">
    <property type="protein sequence ID" value="SSLN_0000241201-mRNA-1"/>
    <property type="gene ID" value="SSLN_0000241201"/>
</dbReference>
<dbReference type="EMBL" id="UYSU01032229">
    <property type="protein sequence ID" value="VDL88727.1"/>
    <property type="molecule type" value="Genomic_DNA"/>
</dbReference>